<keyword evidence="4" id="KW-0804">Transcription</keyword>
<dbReference type="GO" id="GO:0006352">
    <property type="term" value="P:DNA-templated transcription initiation"/>
    <property type="evidence" value="ECO:0007669"/>
    <property type="project" value="InterPro"/>
</dbReference>
<dbReference type="RefSeq" id="WP_067556101.1">
    <property type="nucleotide sequence ID" value="NZ_CP016895.1"/>
</dbReference>
<dbReference type="SUPFAM" id="SSF88659">
    <property type="entry name" value="Sigma3 and sigma4 domains of RNA polymerase sigma factors"/>
    <property type="match status" value="1"/>
</dbReference>
<feature type="domain" description="RNA polymerase sigma factor 70 region 4 type 2" evidence="6">
    <location>
        <begin position="111"/>
        <end position="160"/>
    </location>
</feature>
<evidence type="ECO:0000313" key="8">
    <source>
        <dbReference type="Proteomes" id="UP000093391"/>
    </source>
</evidence>
<evidence type="ECO:0008006" key="9">
    <source>
        <dbReference type="Google" id="ProtNLM"/>
    </source>
</evidence>
<sequence length="176" mass="20491">MSSTLQQNMQQLYVDHNAWLKNYLNRQLLARNDVAADLVQDTFLSLLEKPHCIPQIREQRAFLLTIAKRKLFNFWRKQDLEQTYLQSLEHYGIAQDSIPAEQLCLIQDALQQIDLLLDGLSSAVQQAFLLKKLEGLTHPDIAQRMQISLATVERYIKQATIHCVLRRKHILNDNVK</sequence>
<comment type="similarity">
    <text evidence="1">Belongs to the sigma-70 factor family. ECF subfamily.</text>
</comment>
<dbReference type="Pfam" id="PF08281">
    <property type="entry name" value="Sigma70_r4_2"/>
    <property type="match status" value="1"/>
</dbReference>
<dbReference type="InterPro" id="IPR013324">
    <property type="entry name" value="RNA_pol_sigma_r3/r4-like"/>
</dbReference>
<evidence type="ECO:0000259" key="6">
    <source>
        <dbReference type="Pfam" id="PF08281"/>
    </source>
</evidence>
<evidence type="ECO:0000259" key="5">
    <source>
        <dbReference type="Pfam" id="PF04542"/>
    </source>
</evidence>
<dbReference type="GO" id="GO:0016987">
    <property type="term" value="F:sigma factor activity"/>
    <property type="evidence" value="ECO:0007669"/>
    <property type="project" value="UniProtKB-KW"/>
</dbReference>
<dbReference type="Proteomes" id="UP000093391">
    <property type="component" value="Chromosome"/>
</dbReference>
<evidence type="ECO:0000256" key="4">
    <source>
        <dbReference type="ARBA" id="ARBA00023163"/>
    </source>
</evidence>
<dbReference type="PANTHER" id="PTHR43133:SF63">
    <property type="entry name" value="RNA POLYMERASE SIGMA FACTOR FECI-RELATED"/>
    <property type="match status" value="1"/>
</dbReference>
<dbReference type="Gene3D" id="1.10.1740.10">
    <property type="match status" value="1"/>
</dbReference>
<dbReference type="NCBIfam" id="TIGR02937">
    <property type="entry name" value="sigma70-ECF"/>
    <property type="match status" value="1"/>
</dbReference>
<evidence type="ECO:0000256" key="2">
    <source>
        <dbReference type="ARBA" id="ARBA00023015"/>
    </source>
</evidence>
<accession>A0A1B2M0Z4</accession>
<protein>
    <recommendedName>
        <fullName evidence="9">RNA polymerase subunit sigma</fullName>
    </recommendedName>
</protein>
<evidence type="ECO:0000256" key="1">
    <source>
        <dbReference type="ARBA" id="ARBA00010641"/>
    </source>
</evidence>
<dbReference type="InterPro" id="IPR039425">
    <property type="entry name" value="RNA_pol_sigma-70-like"/>
</dbReference>
<feature type="domain" description="RNA polymerase sigma-70 region 2" evidence="5">
    <location>
        <begin position="12"/>
        <end position="79"/>
    </location>
</feature>
<dbReference type="OrthoDB" id="9797134at2"/>
<proteinExistence type="inferred from homology"/>
<dbReference type="EMBL" id="CP016895">
    <property type="protein sequence ID" value="AOA58855.1"/>
    <property type="molecule type" value="Genomic_DNA"/>
</dbReference>
<dbReference type="InterPro" id="IPR036388">
    <property type="entry name" value="WH-like_DNA-bd_sf"/>
</dbReference>
<dbReference type="KEGG" id="ala:BFG52_11150"/>
<dbReference type="InterPro" id="IPR013249">
    <property type="entry name" value="RNA_pol_sigma70_r4_t2"/>
</dbReference>
<dbReference type="Gene3D" id="1.10.10.10">
    <property type="entry name" value="Winged helix-like DNA-binding domain superfamily/Winged helix DNA-binding domain"/>
    <property type="match status" value="1"/>
</dbReference>
<dbReference type="STRING" id="1789224.BFG52_11150"/>
<dbReference type="SUPFAM" id="SSF88946">
    <property type="entry name" value="Sigma2 domain of RNA polymerase sigma factors"/>
    <property type="match status" value="1"/>
</dbReference>
<keyword evidence="3" id="KW-0731">Sigma factor</keyword>
<dbReference type="GO" id="GO:0003677">
    <property type="term" value="F:DNA binding"/>
    <property type="evidence" value="ECO:0007669"/>
    <property type="project" value="InterPro"/>
</dbReference>
<keyword evidence="2" id="KW-0805">Transcription regulation</keyword>
<dbReference type="AlphaFoldDB" id="A0A1B2M0Z4"/>
<evidence type="ECO:0000256" key="3">
    <source>
        <dbReference type="ARBA" id="ARBA00023082"/>
    </source>
</evidence>
<organism evidence="7 8">
    <name type="scientific">Acinetobacter larvae</name>
    <dbReference type="NCBI Taxonomy" id="1789224"/>
    <lineage>
        <taxon>Bacteria</taxon>
        <taxon>Pseudomonadati</taxon>
        <taxon>Pseudomonadota</taxon>
        <taxon>Gammaproteobacteria</taxon>
        <taxon>Moraxellales</taxon>
        <taxon>Moraxellaceae</taxon>
        <taxon>Acinetobacter</taxon>
    </lineage>
</organism>
<dbReference type="InterPro" id="IPR013325">
    <property type="entry name" value="RNA_pol_sigma_r2"/>
</dbReference>
<evidence type="ECO:0000313" key="7">
    <source>
        <dbReference type="EMBL" id="AOA58855.1"/>
    </source>
</evidence>
<reference evidence="7 8" key="1">
    <citation type="submission" date="2016-08" db="EMBL/GenBank/DDBJ databases">
        <authorList>
            <person name="Seilhamer J.J."/>
        </authorList>
    </citation>
    <scope>NUCLEOTIDE SEQUENCE [LARGE SCALE GENOMIC DNA]</scope>
    <source>
        <strain evidence="7 8">BRTC-1</strain>
    </source>
</reference>
<dbReference type="PANTHER" id="PTHR43133">
    <property type="entry name" value="RNA POLYMERASE ECF-TYPE SIGMA FACTO"/>
    <property type="match status" value="1"/>
</dbReference>
<dbReference type="Pfam" id="PF04542">
    <property type="entry name" value="Sigma70_r2"/>
    <property type="match status" value="1"/>
</dbReference>
<dbReference type="InterPro" id="IPR014284">
    <property type="entry name" value="RNA_pol_sigma-70_dom"/>
</dbReference>
<name>A0A1B2M0Z4_9GAMM</name>
<dbReference type="InterPro" id="IPR007627">
    <property type="entry name" value="RNA_pol_sigma70_r2"/>
</dbReference>
<gene>
    <name evidence="7" type="ORF">BFG52_11150</name>
</gene>
<keyword evidence="8" id="KW-1185">Reference proteome</keyword>